<proteinExistence type="predicted"/>
<evidence type="ECO:0000313" key="2">
    <source>
        <dbReference type="Proteomes" id="UP000217790"/>
    </source>
</evidence>
<dbReference type="InParanoid" id="A0A2H3C813"/>
<keyword evidence="2" id="KW-1185">Reference proteome</keyword>
<name>A0A2H3C813_ARMGA</name>
<dbReference type="AlphaFoldDB" id="A0A2H3C813"/>
<accession>A0A2H3C813</accession>
<evidence type="ECO:0000313" key="1">
    <source>
        <dbReference type="EMBL" id="PBK79199.1"/>
    </source>
</evidence>
<sequence length="82" mass="9251">MSCQTTKHEVKRCASMAASVWTGCAMLVLSTPLDGRRHCTVQGWHVFGIDHDHNLLDSFHALLSFNNARLCHSVLMPQFRQV</sequence>
<dbReference type="PROSITE" id="PS51257">
    <property type="entry name" value="PROKAR_LIPOPROTEIN"/>
    <property type="match status" value="1"/>
</dbReference>
<dbReference type="EMBL" id="KZ293800">
    <property type="protein sequence ID" value="PBK79199.1"/>
    <property type="molecule type" value="Genomic_DNA"/>
</dbReference>
<protein>
    <submittedName>
        <fullName evidence="1">Uncharacterized protein</fullName>
    </submittedName>
</protein>
<dbReference type="Proteomes" id="UP000217790">
    <property type="component" value="Unassembled WGS sequence"/>
</dbReference>
<gene>
    <name evidence="1" type="ORF">ARMGADRAFT_175953</name>
</gene>
<reference evidence="2" key="1">
    <citation type="journal article" date="2017" name="Nat. Ecol. Evol.">
        <title>Genome expansion and lineage-specific genetic innovations in the forest pathogenic fungi Armillaria.</title>
        <authorList>
            <person name="Sipos G."/>
            <person name="Prasanna A.N."/>
            <person name="Walter M.C."/>
            <person name="O'Connor E."/>
            <person name="Balint B."/>
            <person name="Krizsan K."/>
            <person name="Kiss B."/>
            <person name="Hess J."/>
            <person name="Varga T."/>
            <person name="Slot J."/>
            <person name="Riley R."/>
            <person name="Boka B."/>
            <person name="Rigling D."/>
            <person name="Barry K."/>
            <person name="Lee J."/>
            <person name="Mihaltcheva S."/>
            <person name="LaButti K."/>
            <person name="Lipzen A."/>
            <person name="Waldron R."/>
            <person name="Moloney N.M."/>
            <person name="Sperisen C."/>
            <person name="Kredics L."/>
            <person name="Vagvoelgyi C."/>
            <person name="Patrignani A."/>
            <person name="Fitzpatrick D."/>
            <person name="Nagy I."/>
            <person name="Doyle S."/>
            <person name="Anderson J.B."/>
            <person name="Grigoriev I.V."/>
            <person name="Gueldener U."/>
            <person name="Muensterkoetter M."/>
            <person name="Nagy L.G."/>
        </authorList>
    </citation>
    <scope>NUCLEOTIDE SEQUENCE [LARGE SCALE GENOMIC DNA]</scope>
    <source>
        <strain evidence="2">Ar21-2</strain>
    </source>
</reference>
<organism evidence="1 2">
    <name type="scientific">Armillaria gallica</name>
    <name type="common">Bulbous honey fungus</name>
    <name type="synonym">Armillaria bulbosa</name>
    <dbReference type="NCBI Taxonomy" id="47427"/>
    <lineage>
        <taxon>Eukaryota</taxon>
        <taxon>Fungi</taxon>
        <taxon>Dikarya</taxon>
        <taxon>Basidiomycota</taxon>
        <taxon>Agaricomycotina</taxon>
        <taxon>Agaricomycetes</taxon>
        <taxon>Agaricomycetidae</taxon>
        <taxon>Agaricales</taxon>
        <taxon>Marasmiineae</taxon>
        <taxon>Physalacriaceae</taxon>
        <taxon>Armillaria</taxon>
    </lineage>
</organism>